<evidence type="ECO:0000256" key="1">
    <source>
        <dbReference type="SAM" id="Phobius"/>
    </source>
</evidence>
<evidence type="ECO:0000259" key="2">
    <source>
        <dbReference type="Pfam" id="PF01926"/>
    </source>
</evidence>
<feature type="domain" description="G" evidence="2">
    <location>
        <begin position="9"/>
        <end position="131"/>
    </location>
</feature>
<dbReference type="RefSeq" id="WP_070371667.1">
    <property type="nucleotide sequence ID" value="NZ_LKEU01000033.1"/>
</dbReference>
<sequence length="374" mass="41841">MAKRCETNVLILGKTGVGKTSLCNYIFGAEVMKTGAGRPVTGMGIFTETIPLSPELVLHLYDSWGLEADKSESWKALIQEVLEQHNVREIREWFHTIIYCLSAKAARVEDFDLDMIRALGKEGNPVLVVLTHCDVMNVETAITAMRVAITTKTGVRNQDIVEVSSHAKKLLSGKTTQAFGKEKIIHRIKVNLLDSISGKMPQILATIGQEKINSWFKDCQEVVQKQVSFLNPTSGKKEISRNDFFDRYAQEIVEEIGRESDALFNEAFEFYAVFSHQFSGNALVEATDQLRIPEITHFQIKKSDKIGTSIAGAVLLAIPVVGLLGKFAIQEKTRAYYREGLRHNKALLEDHLQVCVEILAQELKKINSGLECEE</sequence>
<protein>
    <submittedName>
        <fullName evidence="3">GTPase Era</fullName>
    </submittedName>
</protein>
<dbReference type="GO" id="GO:0005525">
    <property type="term" value="F:GTP binding"/>
    <property type="evidence" value="ECO:0007669"/>
    <property type="project" value="InterPro"/>
</dbReference>
<keyword evidence="1" id="KW-0812">Transmembrane</keyword>
<dbReference type="InterPro" id="IPR006073">
    <property type="entry name" value="GTP-bd"/>
</dbReference>
<dbReference type="EMBL" id="LKEU01000033">
    <property type="protein sequence ID" value="OFV70185.1"/>
    <property type="molecule type" value="Genomic_DNA"/>
</dbReference>
<dbReference type="InterPro" id="IPR027417">
    <property type="entry name" value="P-loop_NTPase"/>
</dbReference>
<accession>A0A1F2PGJ1</accession>
<name>A0A1F2PGJ1_9FIRM</name>
<reference evidence="3 4" key="1">
    <citation type="submission" date="2015-09" db="EMBL/GenBank/DDBJ databases">
        <title>Genome sequence of Acetobacterium wieringae DSM 1911.</title>
        <authorList>
            <person name="Poehlein A."/>
            <person name="Bengelsdorf F.R."/>
            <person name="Schiel-Bengelsdorf B."/>
            <person name="Duerre P."/>
            <person name="Daniel R."/>
        </authorList>
    </citation>
    <scope>NUCLEOTIDE SEQUENCE [LARGE SCALE GENOMIC DNA]</scope>
    <source>
        <strain evidence="3 4">DSM 1911</strain>
    </source>
</reference>
<dbReference type="OrthoDB" id="9255830at2"/>
<organism evidence="3 4">
    <name type="scientific">Acetobacterium wieringae</name>
    <dbReference type="NCBI Taxonomy" id="52694"/>
    <lineage>
        <taxon>Bacteria</taxon>
        <taxon>Bacillati</taxon>
        <taxon>Bacillota</taxon>
        <taxon>Clostridia</taxon>
        <taxon>Eubacteriales</taxon>
        <taxon>Eubacteriaceae</taxon>
        <taxon>Acetobacterium</taxon>
    </lineage>
</organism>
<keyword evidence="1" id="KW-0472">Membrane</keyword>
<proteinExistence type="predicted"/>
<feature type="transmembrane region" description="Helical" evidence="1">
    <location>
        <begin position="310"/>
        <end position="329"/>
    </location>
</feature>
<comment type="caution">
    <text evidence="3">The sequence shown here is derived from an EMBL/GenBank/DDBJ whole genome shotgun (WGS) entry which is preliminary data.</text>
</comment>
<keyword evidence="1" id="KW-1133">Transmembrane helix</keyword>
<dbReference type="STRING" id="52694.ACWI_23900"/>
<dbReference type="SUPFAM" id="SSF52540">
    <property type="entry name" value="P-loop containing nucleoside triphosphate hydrolases"/>
    <property type="match status" value="1"/>
</dbReference>
<dbReference type="Gene3D" id="3.40.50.300">
    <property type="entry name" value="P-loop containing nucleotide triphosphate hydrolases"/>
    <property type="match status" value="1"/>
</dbReference>
<gene>
    <name evidence="3" type="primary">era_1</name>
    <name evidence="3" type="ORF">ACWI_23900</name>
</gene>
<dbReference type="Pfam" id="PF01926">
    <property type="entry name" value="MMR_HSR1"/>
    <property type="match status" value="1"/>
</dbReference>
<evidence type="ECO:0000313" key="4">
    <source>
        <dbReference type="Proteomes" id="UP000176244"/>
    </source>
</evidence>
<dbReference type="Proteomes" id="UP000176244">
    <property type="component" value="Unassembled WGS sequence"/>
</dbReference>
<evidence type="ECO:0000313" key="3">
    <source>
        <dbReference type="EMBL" id="OFV70185.1"/>
    </source>
</evidence>
<dbReference type="AlphaFoldDB" id="A0A1F2PGJ1"/>